<evidence type="ECO:0000313" key="16">
    <source>
        <dbReference type="Ensembl" id="ENSDCDP00010059697.1"/>
    </source>
</evidence>
<dbReference type="GO" id="GO:0005634">
    <property type="term" value="C:nucleus"/>
    <property type="evidence" value="ECO:0007669"/>
    <property type="project" value="UniProtKB-SubCell"/>
</dbReference>
<dbReference type="PANTHER" id="PTHR10658">
    <property type="entry name" value="PHOSPHATIDYLINOSITOL TRANSFER PROTEIN"/>
    <property type="match status" value="1"/>
</dbReference>
<keyword evidence="5" id="KW-0007">Acetylation</keyword>
<comment type="similarity">
    <text evidence="11">Belongs to the PtdIns transfer protein family. PI transfer class I subfamily.</text>
</comment>
<evidence type="ECO:0000313" key="17">
    <source>
        <dbReference type="Proteomes" id="UP000694580"/>
    </source>
</evidence>
<keyword evidence="6" id="KW-0445">Lipid transport</keyword>
<dbReference type="PANTHER" id="PTHR10658:SF28">
    <property type="entry name" value="PHOSPHATIDYLINOSITOL TRANSFER PROTEIN ALPHA ISOFORM"/>
    <property type="match status" value="1"/>
</dbReference>
<reference evidence="16" key="3">
    <citation type="submission" date="2025-09" db="UniProtKB">
        <authorList>
            <consortium name="Ensembl"/>
        </authorList>
    </citation>
    <scope>IDENTIFICATION</scope>
</reference>
<accession>A0AAY4EPX1</accession>
<keyword evidence="3" id="KW-0813">Transport</keyword>
<keyword evidence="7" id="KW-0446">Lipid-binding</keyword>
<reference evidence="16" key="2">
    <citation type="submission" date="2025-08" db="UniProtKB">
        <authorList>
            <consortium name="Ensembl"/>
        </authorList>
    </citation>
    <scope>IDENTIFICATION</scope>
</reference>
<dbReference type="CDD" id="cd08888">
    <property type="entry name" value="SRPBCC_PITPNA-B_like"/>
    <property type="match status" value="1"/>
</dbReference>
<dbReference type="Ensembl" id="ENSDCDT00010070424.1">
    <property type="protein sequence ID" value="ENSDCDP00010059697.1"/>
    <property type="gene ID" value="ENSDCDG00010033321.1"/>
</dbReference>
<dbReference type="Pfam" id="PF02121">
    <property type="entry name" value="IP_trans"/>
    <property type="match status" value="1"/>
</dbReference>
<comment type="subcellular location">
    <subcellularLocation>
        <location evidence="2">Cytoplasm</location>
    </subcellularLocation>
    <subcellularLocation>
        <location evidence="1">Nucleus</location>
    </subcellularLocation>
</comment>
<dbReference type="InterPro" id="IPR001666">
    <property type="entry name" value="PI_transfer"/>
</dbReference>
<feature type="region of interest" description="Disordered" evidence="14">
    <location>
        <begin position="258"/>
        <end position="278"/>
    </location>
</feature>
<protein>
    <recommendedName>
        <fullName evidence="12">Phosphatidylinositol transfer protein alpha isoform</fullName>
    </recommendedName>
</protein>
<evidence type="ECO:0000256" key="6">
    <source>
        <dbReference type="ARBA" id="ARBA00023055"/>
    </source>
</evidence>
<sequence>VQIKKYFFGCTFFGLSPVFYQVGQLYSVAEASKNETGGGEGVEVLKNEPYENDGEKGQYTHKIYHLQSKVPGFVRLLAPASALKIHEKAWNAYPYCRTGRSCLCLCNEYMKDNFLVQIDTWHKPDLGNQENVHGVDPETWKKVDVVYIDIADRSQVDGKDYKPDEDPATFKSVKTDRGPLGPDWMKELPQKTDCPHMCAYKLVTVKFKWFGLQNKVESFIHKQEKRLFTNFHRQLFCWIDKWVVLTMEDIRRMEEETQKQLNEMREKDPVKGMSASDE</sequence>
<evidence type="ECO:0000256" key="14">
    <source>
        <dbReference type="SAM" id="MobiDB-lite"/>
    </source>
</evidence>
<dbReference type="GO" id="GO:0031210">
    <property type="term" value="F:phosphatidylcholine binding"/>
    <property type="evidence" value="ECO:0007669"/>
    <property type="project" value="TreeGrafter"/>
</dbReference>
<dbReference type="GO" id="GO:0005737">
    <property type="term" value="C:cytoplasm"/>
    <property type="evidence" value="ECO:0007669"/>
    <property type="project" value="UniProtKB-SubCell"/>
</dbReference>
<evidence type="ECO:0000256" key="4">
    <source>
        <dbReference type="ARBA" id="ARBA00022490"/>
    </source>
</evidence>
<evidence type="ECO:0000259" key="15">
    <source>
        <dbReference type="Pfam" id="PF02121"/>
    </source>
</evidence>
<dbReference type="GO" id="GO:0008525">
    <property type="term" value="F:phosphatidylcholine transporter activity"/>
    <property type="evidence" value="ECO:0007669"/>
    <property type="project" value="TreeGrafter"/>
</dbReference>
<dbReference type="InterPro" id="IPR023393">
    <property type="entry name" value="START-like_dom_sf"/>
</dbReference>
<evidence type="ECO:0000256" key="7">
    <source>
        <dbReference type="ARBA" id="ARBA00023121"/>
    </source>
</evidence>
<dbReference type="GO" id="GO:0008526">
    <property type="term" value="F:phosphatidylinositol transfer activity"/>
    <property type="evidence" value="ECO:0007669"/>
    <property type="project" value="TreeGrafter"/>
</dbReference>
<evidence type="ECO:0000256" key="8">
    <source>
        <dbReference type="ARBA" id="ARBA00023242"/>
    </source>
</evidence>
<evidence type="ECO:0000256" key="3">
    <source>
        <dbReference type="ARBA" id="ARBA00022448"/>
    </source>
</evidence>
<evidence type="ECO:0000256" key="10">
    <source>
        <dbReference type="ARBA" id="ARBA00024146"/>
    </source>
</evidence>
<name>A0AAY4EPX1_9TELE</name>
<feature type="domain" description="Phosphatidylinositol transfer protein N-terminal" evidence="15">
    <location>
        <begin position="20"/>
        <end position="259"/>
    </location>
</feature>
<keyword evidence="8" id="KW-0539">Nucleus</keyword>
<dbReference type="GeneTree" id="ENSGT00940000157119"/>
<dbReference type="InterPro" id="IPR055261">
    <property type="entry name" value="PI_transfer_N"/>
</dbReference>
<evidence type="ECO:0000256" key="12">
    <source>
        <dbReference type="ARBA" id="ARBA00040721"/>
    </source>
</evidence>
<comment type="function">
    <text evidence="13">Catalyzes the transfer of phosphatidylinositol (PI) and phosphatidylcholine (PC) between membranes. Shows a preference for PI and PC containing shorter saturated or monosaturated acyl chains at the sn-1 and sn-2 positions. Preference order for PC is C16:1 &gt; C16:0 &gt; C18:1 &gt; C18:0 &gt; C20:4 and for PI is C16:1 &gt; C16:0 &gt; C18:1 &gt; C18:0 &gt; C20:4 &gt; C20:3.</text>
</comment>
<evidence type="ECO:0000256" key="5">
    <source>
        <dbReference type="ARBA" id="ARBA00022990"/>
    </source>
</evidence>
<dbReference type="FunFam" id="3.30.530.20:FF:000004">
    <property type="entry name" value="Phosphatidylinositol transfer protein alpha isoform"/>
    <property type="match status" value="1"/>
</dbReference>
<dbReference type="Gene3D" id="3.30.530.20">
    <property type="match status" value="1"/>
</dbReference>
<evidence type="ECO:0000256" key="2">
    <source>
        <dbReference type="ARBA" id="ARBA00004496"/>
    </source>
</evidence>
<dbReference type="Proteomes" id="UP000694580">
    <property type="component" value="Chromosome 19"/>
</dbReference>
<evidence type="ECO:0000256" key="13">
    <source>
        <dbReference type="ARBA" id="ARBA00045333"/>
    </source>
</evidence>
<evidence type="ECO:0000256" key="1">
    <source>
        <dbReference type="ARBA" id="ARBA00004123"/>
    </source>
</evidence>
<gene>
    <name evidence="16" type="primary">pitpnaa</name>
</gene>
<organism evidence="16 17">
    <name type="scientific">Denticeps clupeoides</name>
    <name type="common">denticle herring</name>
    <dbReference type="NCBI Taxonomy" id="299321"/>
    <lineage>
        <taxon>Eukaryota</taxon>
        <taxon>Metazoa</taxon>
        <taxon>Chordata</taxon>
        <taxon>Craniata</taxon>
        <taxon>Vertebrata</taxon>
        <taxon>Euteleostomi</taxon>
        <taxon>Actinopterygii</taxon>
        <taxon>Neopterygii</taxon>
        <taxon>Teleostei</taxon>
        <taxon>Clupei</taxon>
        <taxon>Clupeiformes</taxon>
        <taxon>Denticipitoidei</taxon>
        <taxon>Denticipitidae</taxon>
        <taxon>Denticeps</taxon>
    </lineage>
</organism>
<comment type="catalytic activity">
    <reaction evidence="10">
        <text>a 1,2-diacyl-sn-glycero-3-phospho-(1D-myo-inositol)(in) = a 1,2-diacyl-sn-glycero-3-phospho-(1D-myo-inositol)(out)</text>
        <dbReference type="Rhea" id="RHEA:38691"/>
        <dbReference type="ChEBI" id="CHEBI:57880"/>
    </reaction>
    <physiologicalReaction direction="left-to-right" evidence="10">
        <dbReference type="Rhea" id="RHEA:38692"/>
    </physiologicalReaction>
</comment>
<keyword evidence="17" id="KW-1185">Reference proteome</keyword>
<evidence type="ECO:0000256" key="11">
    <source>
        <dbReference type="ARBA" id="ARBA00038104"/>
    </source>
</evidence>
<dbReference type="SUPFAM" id="SSF55961">
    <property type="entry name" value="Bet v1-like"/>
    <property type="match status" value="1"/>
</dbReference>
<reference evidence="16 17" key="1">
    <citation type="submission" date="2020-06" db="EMBL/GenBank/DDBJ databases">
        <authorList>
            <consortium name="Wellcome Sanger Institute Data Sharing"/>
        </authorList>
    </citation>
    <scope>NUCLEOTIDE SEQUENCE [LARGE SCALE GENOMIC DNA]</scope>
</reference>
<keyword evidence="4" id="KW-0963">Cytoplasm</keyword>
<comment type="catalytic activity">
    <reaction evidence="9">
        <text>a 1,2-diacyl-sn-glycero-3-phosphocholine(in) = a 1,2-diacyl-sn-glycero-3-phosphocholine(out)</text>
        <dbReference type="Rhea" id="RHEA:38571"/>
        <dbReference type="ChEBI" id="CHEBI:57643"/>
    </reaction>
    <physiologicalReaction direction="left-to-right" evidence="9">
        <dbReference type="Rhea" id="RHEA:38572"/>
    </physiologicalReaction>
</comment>
<proteinExistence type="inferred from homology"/>
<feature type="compositionally biased region" description="Basic and acidic residues" evidence="14">
    <location>
        <begin position="258"/>
        <end position="270"/>
    </location>
</feature>
<dbReference type="GO" id="GO:0035091">
    <property type="term" value="F:phosphatidylinositol binding"/>
    <property type="evidence" value="ECO:0007669"/>
    <property type="project" value="TreeGrafter"/>
</dbReference>
<dbReference type="AlphaFoldDB" id="A0AAY4EPX1"/>
<evidence type="ECO:0000256" key="9">
    <source>
        <dbReference type="ARBA" id="ARBA00023723"/>
    </source>
</evidence>
<dbReference type="PRINTS" id="PR00391">
    <property type="entry name" value="PITRANSFER"/>
</dbReference>